<dbReference type="SMART" id="SM00892">
    <property type="entry name" value="Endonuclease_NS"/>
    <property type="match status" value="1"/>
</dbReference>
<sequence>MAPKEEVWNPSVETVTPVITLSFYFYPTSTTGVVIQREGFAFSYSEEFEQSEWVAYSLSSLDFSNRNFNRPFFIEDPKVKSRSADWRNYKKSGYDKGHLCPAGDRKSSYKAFEETFYTSNISPQLHEFNDGVWNRLEQKVRYWAKKYDGLYVVTGGVLSDNLKSIGEENVAVPNYFYKILMTKDGKKMIGFLVPHEDSEKALYEFVMDVNTIEKMTGIDFFPKLPDAVENKMEKSNDYKEWSF</sequence>
<dbReference type="GO" id="GO:0004519">
    <property type="term" value="F:endonuclease activity"/>
    <property type="evidence" value="ECO:0007669"/>
    <property type="project" value="UniProtKB-KW"/>
</dbReference>
<gene>
    <name evidence="5" type="ORF">SAMN02927925_01865</name>
</gene>
<feature type="active site" description="Proton acceptor" evidence="1">
    <location>
        <position position="98"/>
    </location>
</feature>
<keyword evidence="5" id="KW-0378">Hydrolase</keyword>
<accession>A0A1G4VXW5</accession>
<dbReference type="AlphaFoldDB" id="A0A1G4VXW5"/>
<dbReference type="InterPro" id="IPR044929">
    <property type="entry name" value="DNA/RNA_non-sp_Endonuclease_sf"/>
</dbReference>
<dbReference type="InterPro" id="IPR040255">
    <property type="entry name" value="Non-specific_endonuclease"/>
</dbReference>
<dbReference type="InterPro" id="IPR020821">
    <property type="entry name" value="ENPP1-3/EXOG-like_nuc-like"/>
</dbReference>
<dbReference type="Gene3D" id="3.40.570.10">
    <property type="entry name" value="Extracellular Endonuclease, subunit A"/>
    <property type="match status" value="1"/>
</dbReference>
<proteinExistence type="predicted"/>
<dbReference type="SUPFAM" id="SSF54060">
    <property type="entry name" value="His-Me finger endonucleases"/>
    <property type="match status" value="1"/>
</dbReference>
<feature type="domain" description="ENPP1-3/EXOG-like endonuclease/phosphodiesterase" evidence="3">
    <location>
        <begin position="37"/>
        <end position="227"/>
    </location>
</feature>
<evidence type="ECO:0000313" key="6">
    <source>
        <dbReference type="Proteomes" id="UP000182124"/>
    </source>
</evidence>
<feature type="binding site" evidence="2">
    <location>
        <position position="129"/>
    </location>
    <ligand>
        <name>Mg(2+)</name>
        <dbReference type="ChEBI" id="CHEBI:18420"/>
        <note>catalytic</note>
    </ligand>
</feature>
<dbReference type="GO" id="GO:0003676">
    <property type="term" value="F:nucleic acid binding"/>
    <property type="evidence" value="ECO:0007669"/>
    <property type="project" value="InterPro"/>
</dbReference>
<name>A0A1G4VXW5_9FLAO</name>
<keyword evidence="5" id="KW-0255">Endonuclease</keyword>
<dbReference type="GO" id="GO:0046872">
    <property type="term" value="F:metal ion binding"/>
    <property type="evidence" value="ECO:0007669"/>
    <property type="project" value="UniProtKB-KW"/>
</dbReference>
<evidence type="ECO:0000256" key="2">
    <source>
        <dbReference type="PIRSR" id="PIRSR640255-2"/>
    </source>
</evidence>
<feature type="domain" description="DNA/RNA non-specific endonuclease/pyrophosphatase/phosphodiesterase" evidence="4">
    <location>
        <begin position="36"/>
        <end position="227"/>
    </location>
</feature>
<organism evidence="5 6">
    <name type="scientific">Flavobacterium saliperosum</name>
    <dbReference type="NCBI Taxonomy" id="329186"/>
    <lineage>
        <taxon>Bacteria</taxon>
        <taxon>Pseudomonadati</taxon>
        <taxon>Bacteroidota</taxon>
        <taxon>Flavobacteriia</taxon>
        <taxon>Flavobacteriales</taxon>
        <taxon>Flavobacteriaceae</taxon>
        <taxon>Flavobacterium</taxon>
    </lineage>
</organism>
<dbReference type="Proteomes" id="UP000182124">
    <property type="component" value="Unassembled WGS sequence"/>
</dbReference>
<dbReference type="GO" id="GO:0016787">
    <property type="term" value="F:hydrolase activity"/>
    <property type="evidence" value="ECO:0007669"/>
    <property type="project" value="InterPro"/>
</dbReference>
<dbReference type="STRING" id="329186.SAMN02927925_01865"/>
<dbReference type="eggNOG" id="COG1864">
    <property type="taxonomic scope" value="Bacteria"/>
</dbReference>
<dbReference type="PANTHER" id="PTHR13966">
    <property type="entry name" value="ENDONUCLEASE RELATED"/>
    <property type="match status" value="1"/>
</dbReference>
<keyword evidence="5" id="KW-0540">Nuclease</keyword>
<evidence type="ECO:0000259" key="3">
    <source>
        <dbReference type="SMART" id="SM00477"/>
    </source>
</evidence>
<dbReference type="InterPro" id="IPR044925">
    <property type="entry name" value="His-Me_finger_sf"/>
</dbReference>
<dbReference type="SMART" id="SM00477">
    <property type="entry name" value="NUC"/>
    <property type="match status" value="1"/>
</dbReference>
<dbReference type="PANTHER" id="PTHR13966:SF5">
    <property type="entry name" value="ENDONUCLEASE G, MITOCHONDRIAL"/>
    <property type="match status" value="1"/>
</dbReference>
<dbReference type="RefSeq" id="WP_023575985.1">
    <property type="nucleotide sequence ID" value="NZ_CBCSBQ010000001.1"/>
</dbReference>
<dbReference type="InterPro" id="IPR001604">
    <property type="entry name" value="Endo_G_ENPP1-like_dom"/>
</dbReference>
<protein>
    <submittedName>
        <fullName evidence="5">Endonuclease G</fullName>
    </submittedName>
</protein>
<keyword evidence="2" id="KW-0479">Metal-binding</keyword>
<evidence type="ECO:0000259" key="4">
    <source>
        <dbReference type="SMART" id="SM00892"/>
    </source>
</evidence>
<evidence type="ECO:0000313" key="5">
    <source>
        <dbReference type="EMBL" id="SCX12854.1"/>
    </source>
</evidence>
<dbReference type="EMBL" id="FMTY01000004">
    <property type="protein sequence ID" value="SCX12854.1"/>
    <property type="molecule type" value="Genomic_DNA"/>
</dbReference>
<evidence type="ECO:0000256" key="1">
    <source>
        <dbReference type="PIRSR" id="PIRSR640255-1"/>
    </source>
</evidence>
<dbReference type="Pfam" id="PF01223">
    <property type="entry name" value="Endonuclease_NS"/>
    <property type="match status" value="1"/>
</dbReference>
<reference evidence="5 6" key="1">
    <citation type="submission" date="2016-10" db="EMBL/GenBank/DDBJ databases">
        <authorList>
            <person name="de Groot N.N."/>
        </authorList>
    </citation>
    <scope>NUCLEOTIDE SEQUENCE [LARGE SCALE GENOMIC DNA]</scope>
    <source>
        <strain evidence="5 6">CGMCC 1.3801</strain>
    </source>
</reference>